<sequence>ESLCVMVYEIVGARPLEKANYCFIKFSRLK</sequence>
<dbReference type="EMBL" id="MK072294">
    <property type="protein sequence ID" value="AYV81683.1"/>
    <property type="molecule type" value="Genomic_DNA"/>
</dbReference>
<feature type="non-terminal residue" evidence="1">
    <location>
        <position position="1"/>
    </location>
</feature>
<gene>
    <name evidence="1" type="ORF">Harvfovirus52_1</name>
</gene>
<protein>
    <submittedName>
        <fullName evidence="1">Uncharacterized protein</fullName>
    </submittedName>
</protein>
<accession>A0A3G5A760</accession>
<name>A0A3G5A760_9VIRU</name>
<evidence type="ECO:0000313" key="1">
    <source>
        <dbReference type="EMBL" id="AYV81683.1"/>
    </source>
</evidence>
<proteinExistence type="predicted"/>
<reference evidence="1" key="1">
    <citation type="submission" date="2018-10" db="EMBL/GenBank/DDBJ databases">
        <title>Hidden diversity of soil giant viruses.</title>
        <authorList>
            <person name="Schulz F."/>
            <person name="Alteio L."/>
            <person name="Goudeau D."/>
            <person name="Ryan E.M."/>
            <person name="Malmstrom R.R."/>
            <person name="Blanchard J."/>
            <person name="Woyke T."/>
        </authorList>
    </citation>
    <scope>NUCLEOTIDE SEQUENCE</scope>
    <source>
        <strain evidence="1">HAV1</strain>
    </source>
</reference>
<organism evidence="1">
    <name type="scientific">Harvfovirus sp</name>
    <dbReference type="NCBI Taxonomy" id="2487768"/>
    <lineage>
        <taxon>Viruses</taxon>
        <taxon>Varidnaviria</taxon>
        <taxon>Bamfordvirae</taxon>
        <taxon>Nucleocytoviricota</taxon>
        <taxon>Megaviricetes</taxon>
        <taxon>Imitervirales</taxon>
        <taxon>Mimiviridae</taxon>
        <taxon>Klosneuvirinae</taxon>
    </lineage>
</organism>